<name>A0A835XE58_9CHLO</name>
<sequence>MLQARIGSVAPSVARPRPLRPIALAARPGHQFLRLQPVNVANPLVEAPSTVETAPAEPAQPVQEKSAFELARIERAKQRKKEQLTYQVTAIAASALVISIAIIATYYRFVWHADPNADLPWDQIAATLLLVCGGVFGMEMYARFAHKVLWHDWQPGWALHKSHHEPRLGPFELNDIYAVANAVPAIALCYYGFVTPNLLGGICFGAGLGITLFGMSYMFFHDGLVHRRFPVGPIADVPYMKRAMIAHQIHHTDKFGGVPFGMFLGPMELDAVPGGREELERLLADLEAREAEAREKALADSVHH</sequence>
<dbReference type="PANTHER" id="PTHR31899:SF9">
    <property type="entry name" value="BETA-CAROTENE 3-HYDROXYLASE 1, CHLOROPLASTIC"/>
    <property type="match status" value="1"/>
</dbReference>
<dbReference type="Proteomes" id="UP000612055">
    <property type="component" value="Unassembled WGS sequence"/>
</dbReference>
<dbReference type="GO" id="GO:0010291">
    <property type="term" value="F:beta-carotene 3-hydroxylase activity"/>
    <property type="evidence" value="ECO:0007669"/>
    <property type="project" value="UniProtKB-EC"/>
</dbReference>
<dbReference type="PANTHER" id="PTHR31899">
    <property type="entry name" value="BETA-CAROTENE 3-HYDROXYLASE 1, CHLOROPLASTIC"/>
    <property type="match status" value="1"/>
</dbReference>
<dbReference type="EC" id="1.14.15.24" evidence="4"/>
<dbReference type="GO" id="GO:0016119">
    <property type="term" value="P:carotene metabolic process"/>
    <property type="evidence" value="ECO:0007669"/>
    <property type="project" value="TreeGrafter"/>
</dbReference>
<keyword evidence="3" id="KW-0560">Oxidoreductase</keyword>
<dbReference type="GO" id="GO:0016123">
    <property type="term" value="P:xanthophyll biosynthetic process"/>
    <property type="evidence" value="ECO:0007669"/>
    <property type="project" value="TreeGrafter"/>
</dbReference>
<keyword evidence="5" id="KW-0472">Membrane</keyword>
<evidence type="ECO:0000313" key="7">
    <source>
        <dbReference type="Proteomes" id="UP000612055"/>
    </source>
</evidence>
<evidence type="ECO:0000256" key="1">
    <source>
        <dbReference type="ARBA" id="ARBA00009324"/>
    </source>
</evidence>
<evidence type="ECO:0000256" key="2">
    <source>
        <dbReference type="ARBA" id="ARBA00022746"/>
    </source>
</evidence>
<evidence type="ECO:0000313" key="6">
    <source>
        <dbReference type="EMBL" id="KAG2482852.1"/>
    </source>
</evidence>
<keyword evidence="5" id="KW-1133">Transmembrane helix</keyword>
<keyword evidence="7" id="KW-1185">Reference proteome</keyword>
<feature type="transmembrane region" description="Helical" evidence="5">
    <location>
        <begin position="124"/>
        <end position="142"/>
    </location>
</feature>
<feature type="transmembrane region" description="Helical" evidence="5">
    <location>
        <begin position="199"/>
        <end position="220"/>
    </location>
</feature>
<gene>
    <name evidence="6" type="ORF">HYH03_018243</name>
</gene>
<organism evidence="6 7">
    <name type="scientific">Edaphochlamys debaryana</name>
    <dbReference type="NCBI Taxonomy" id="47281"/>
    <lineage>
        <taxon>Eukaryota</taxon>
        <taxon>Viridiplantae</taxon>
        <taxon>Chlorophyta</taxon>
        <taxon>core chlorophytes</taxon>
        <taxon>Chlorophyceae</taxon>
        <taxon>CS clade</taxon>
        <taxon>Chlamydomonadales</taxon>
        <taxon>Chlamydomonadales incertae sedis</taxon>
        <taxon>Edaphochlamys</taxon>
    </lineage>
</organism>
<reference evidence="6" key="1">
    <citation type="journal article" date="2020" name="bioRxiv">
        <title>Comparative genomics of Chlamydomonas.</title>
        <authorList>
            <person name="Craig R.J."/>
            <person name="Hasan A.R."/>
            <person name="Ness R.W."/>
            <person name="Keightley P.D."/>
        </authorList>
    </citation>
    <scope>NUCLEOTIDE SEQUENCE</scope>
    <source>
        <strain evidence="6">CCAP 11/70</strain>
    </source>
</reference>
<dbReference type="AlphaFoldDB" id="A0A835XE58"/>
<keyword evidence="5" id="KW-0812">Transmembrane</keyword>
<keyword evidence="2" id="KW-0125">Carotenoid biosynthesis</keyword>
<comment type="similarity">
    <text evidence="1">Belongs to the sterol desaturase family.</text>
</comment>
<dbReference type="InterPro" id="IPR045019">
    <property type="entry name" value="BETA-OHASE-like"/>
</dbReference>
<feature type="transmembrane region" description="Helical" evidence="5">
    <location>
        <begin position="176"/>
        <end position="193"/>
    </location>
</feature>
<comment type="caution">
    <text evidence="6">The sequence shown here is derived from an EMBL/GenBank/DDBJ whole genome shotgun (WGS) entry which is preliminary data.</text>
</comment>
<dbReference type="OrthoDB" id="9990796at2759"/>
<evidence type="ECO:0000256" key="3">
    <source>
        <dbReference type="ARBA" id="ARBA00023002"/>
    </source>
</evidence>
<proteinExistence type="inferred from homology"/>
<dbReference type="EMBL" id="JAEHOE010000199">
    <property type="protein sequence ID" value="KAG2482852.1"/>
    <property type="molecule type" value="Genomic_DNA"/>
</dbReference>
<protein>
    <recommendedName>
        <fullName evidence="4">beta-carotene 3-hydroxylase</fullName>
        <ecNumber evidence="4">1.14.15.24</ecNumber>
    </recommendedName>
</protein>
<evidence type="ECO:0000256" key="5">
    <source>
        <dbReference type="SAM" id="Phobius"/>
    </source>
</evidence>
<dbReference type="GO" id="GO:0009507">
    <property type="term" value="C:chloroplast"/>
    <property type="evidence" value="ECO:0007669"/>
    <property type="project" value="TreeGrafter"/>
</dbReference>
<accession>A0A835XE58</accession>
<evidence type="ECO:0000256" key="4">
    <source>
        <dbReference type="ARBA" id="ARBA00026097"/>
    </source>
</evidence>
<feature type="transmembrane region" description="Helical" evidence="5">
    <location>
        <begin position="84"/>
        <end position="104"/>
    </location>
</feature>